<dbReference type="InterPro" id="IPR058544">
    <property type="entry name" value="ETR1_N"/>
</dbReference>
<dbReference type="SUPFAM" id="SSF52172">
    <property type="entry name" value="CheY-like"/>
    <property type="match status" value="1"/>
</dbReference>
<dbReference type="SUPFAM" id="SSF55874">
    <property type="entry name" value="ATPase domain of HSP90 chaperone/DNA topoisomerase II/histidine kinase"/>
    <property type="match status" value="2"/>
</dbReference>
<evidence type="ECO:0000256" key="13">
    <source>
        <dbReference type="SAM" id="Coils"/>
    </source>
</evidence>
<dbReference type="AlphaFoldDB" id="A0A1J1LJP2"/>
<dbReference type="PANTHER" id="PTHR43547:SF2">
    <property type="entry name" value="HYBRID SIGNAL TRANSDUCTION HISTIDINE KINASE C"/>
    <property type="match status" value="1"/>
</dbReference>
<dbReference type="PANTHER" id="PTHR43547">
    <property type="entry name" value="TWO-COMPONENT HISTIDINE KINASE"/>
    <property type="match status" value="1"/>
</dbReference>
<dbReference type="Proteomes" id="UP000184315">
    <property type="component" value="Unassembled WGS sequence"/>
</dbReference>
<dbReference type="EC" id="2.7.13.3" evidence="3"/>
<dbReference type="Pfam" id="PF00072">
    <property type="entry name" value="Response_reg"/>
    <property type="match status" value="1"/>
</dbReference>
<keyword evidence="11 14" id="KW-0472">Membrane</keyword>
<keyword evidence="13" id="KW-0175">Coiled coil</keyword>
<evidence type="ECO:0000259" key="16">
    <source>
        <dbReference type="PROSITE" id="PS50110"/>
    </source>
</evidence>
<dbReference type="GO" id="GO:0000155">
    <property type="term" value="F:phosphorelay sensor kinase activity"/>
    <property type="evidence" value="ECO:0007669"/>
    <property type="project" value="InterPro"/>
</dbReference>
<comment type="catalytic activity">
    <reaction evidence="1">
        <text>ATP + protein L-histidine = ADP + protein N-phospho-L-histidine.</text>
        <dbReference type="EC" id="2.7.13.3"/>
    </reaction>
</comment>
<dbReference type="RefSeq" id="WP_072719534.1">
    <property type="nucleotide sequence ID" value="NZ_LN889802.1"/>
</dbReference>
<feature type="modified residue" description="4-aspartylphosphate" evidence="12">
    <location>
        <position position="511"/>
    </location>
</feature>
<evidence type="ECO:0000256" key="5">
    <source>
        <dbReference type="ARBA" id="ARBA00022553"/>
    </source>
</evidence>
<dbReference type="InterPro" id="IPR036890">
    <property type="entry name" value="HATPase_C_sf"/>
</dbReference>
<dbReference type="EMBL" id="CZDF01000156">
    <property type="protein sequence ID" value="CUR32821.1"/>
    <property type="molecule type" value="Genomic_DNA"/>
</dbReference>
<name>A0A1J1LJP2_9CYAN</name>
<keyword evidence="8 17" id="KW-0418">Kinase</keyword>
<dbReference type="FunFam" id="1.10.287.130:FF:000045">
    <property type="entry name" value="Two-component system sensor histidine kinase/response regulator"/>
    <property type="match status" value="1"/>
</dbReference>
<evidence type="ECO:0000313" key="18">
    <source>
        <dbReference type="Proteomes" id="UP000184315"/>
    </source>
</evidence>
<accession>A0A1J1LJP2</accession>
<feature type="coiled-coil region" evidence="13">
    <location>
        <begin position="584"/>
        <end position="629"/>
    </location>
</feature>
<evidence type="ECO:0000256" key="8">
    <source>
        <dbReference type="ARBA" id="ARBA00022777"/>
    </source>
</evidence>
<keyword evidence="18" id="KW-1185">Reference proteome</keyword>
<dbReference type="SMART" id="SM00388">
    <property type="entry name" value="HisKA"/>
    <property type="match status" value="2"/>
</dbReference>
<dbReference type="InterPro" id="IPR003594">
    <property type="entry name" value="HATPase_dom"/>
</dbReference>
<keyword evidence="14" id="KW-0812">Transmembrane</keyword>
<evidence type="ECO:0000256" key="2">
    <source>
        <dbReference type="ARBA" id="ARBA00004236"/>
    </source>
</evidence>
<evidence type="ECO:0000256" key="9">
    <source>
        <dbReference type="ARBA" id="ARBA00022840"/>
    </source>
</evidence>
<protein>
    <recommendedName>
        <fullName evidence="3">histidine kinase</fullName>
        <ecNumber evidence="3">2.7.13.3</ecNumber>
    </recommendedName>
</protein>
<feature type="transmembrane region" description="Helical" evidence="14">
    <location>
        <begin position="55"/>
        <end position="78"/>
    </location>
</feature>
<organism evidence="17 18">
    <name type="scientific">Planktothrix tepida PCC 9214</name>
    <dbReference type="NCBI Taxonomy" id="671072"/>
    <lineage>
        <taxon>Bacteria</taxon>
        <taxon>Bacillati</taxon>
        <taxon>Cyanobacteriota</taxon>
        <taxon>Cyanophyceae</taxon>
        <taxon>Oscillatoriophycideae</taxon>
        <taxon>Oscillatoriales</taxon>
        <taxon>Microcoleaceae</taxon>
        <taxon>Planktothrix</taxon>
    </lineage>
</organism>
<dbReference type="Pfam" id="PF02518">
    <property type="entry name" value="HATPase_c"/>
    <property type="match status" value="2"/>
</dbReference>
<keyword evidence="14" id="KW-1133">Transmembrane helix</keyword>
<dbReference type="Gene3D" id="1.10.287.130">
    <property type="match status" value="2"/>
</dbReference>
<dbReference type="SMART" id="SM00448">
    <property type="entry name" value="REC"/>
    <property type="match status" value="1"/>
</dbReference>
<evidence type="ECO:0000256" key="10">
    <source>
        <dbReference type="ARBA" id="ARBA00023012"/>
    </source>
</evidence>
<feature type="domain" description="Response regulatory" evidence="16">
    <location>
        <begin position="463"/>
        <end position="578"/>
    </location>
</feature>
<evidence type="ECO:0000256" key="7">
    <source>
        <dbReference type="ARBA" id="ARBA00022741"/>
    </source>
</evidence>
<keyword evidence="5 12" id="KW-0597">Phosphoprotein</keyword>
<feature type="domain" description="Histidine kinase" evidence="15">
    <location>
        <begin position="639"/>
        <end position="857"/>
    </location>
</feature>
<evidence type="ECO:0000256" key="1">
    <source>
        <dbReference type="ARBA" id="ARBA00000085"/>
    </source>
</evidence>
<evidence type="ECO:0000259" key="15">
    <source>
        <dbReference type="PROSITE" id="PS50109"/>
    </source>
</evidence>
<dbReference type="InterPro" id="IPR001789">
    <property type="entry name" value="Sig_transdc_resp-reg_receiver"/>
</dbReference>
<feature type="domain" description="Histidine kinase" evidence="15">
    <location>
        <begin position="190"/>
        <end position="410"/>
    </location>
</feature>
<dbReference type="InterPro" id="IPR003661">
    <property type="entry name" value="HisK_dim/P_dom"/>
</dbReference>
<dbReference type="Gene3D" id="3.40.50.2300">
    <property type="match status" value="1"/>
</dbReference>
<dbReference type="GO" id="GO:0005886">
    <property type="term" value="C:plasma membrane"/>
    <property type="evidence" value="ECO:0007669"/>
    <property type="project" value="UniProtKB-SubCell"/>
</dbReference>
<evidence type="ECO:0000256" key="6">
    <source>
        <dbReference type="ARBA" id="ARBA00022679"/>
    </source>
</evidence>
<dbReference type="CDD" id="cd17574">
    <property type="entry name" value="REC_OmpR"/>
    <property type="match status" value="1"/>
</dbReference>
<dbReference type="SMART" id="SM00387">
    <property type="entry name" value="HATPase_c"/>
    <property type="match status" value="2"/>
</dbReference>
<gene>
    <name evidence="17" type="ORF">PL9214500068</name>
</gene>
<dbReference type="InterPro" id="IPR004358">
    <property type="entry name" value="Sig_transdc_His_kin-like_C"/>
</dbReference>
<dbReference type="Gene3D" id="3.30.565.10">
    <property type="entry name" value="Histidine kinase-like ATPase, C-terminal domain"/>
    <property type="match status" value="2"/>
</dbReference>
<keyword evidence="10" id="KW-0902">Two-component regulatory system</keyword>
<keyword evidence="9" id="KW-0067">ATP-binding</keyword>
<dbReference type="FunFam" id="3.30.565.10:FF:000037">
    <property type="entry name" value="Hybrid sensor histidine kinase/response regulator"/>
    <property type="match status" value="1"/>
</dbReference>
<dbReference type="PROSITE" id="PS50109">
    <property type="entry name" value="HIS_KIN"/>
    <property type="match status" value="2"/>
</dbReference>
<dbReference type="OrthoDB" id="569347at2"/>
<feature type="transmembrane region" description="Helical" evidence="14">
    <location>
        <begin position="90"/>
        <end position="111"/>
    </location>
</feature>
<comment type="subcellular location">
    <subcellularLocation>
        <location evidence="2">Cell membrane</location>
    </subcellularLocation>
</comment>
<evidence type="ECO:0000313" key="17">
    <source>
        <dbReference type="EMBL" id="CUR32821.1"/>
    </source>
</evidence>
<feature type="transmembrane region" description="Helical" evidence="14">
    <location>
        <begin position="12"/>
        <end position="35"/>
    </location>
</feature>
<evidence type="ECO:0000256" key="3">
    <source>
        <dbReference type="ARBA" id="ARBA00012438"/>
    </source>
</evidence>
<dbReference type="InterPro" id="IPR036097">
    <property type="entry name" value="HisK_dim/P_sf"/>
</dbReference>
<dbReference type="PRINTS" id="PR00344">
    <property type="entry name" value="BCTRLSENSOR"/>
</dbReference>
<dbReference type="Pfam" id="PF25487">
    <property type="entry name" value="ETR1_N"/>
    <property type="match status" value="1"/>
</dbReference>
<dbReference type="FunFam" id="3.30.565.10:FF:000023">
    <property type="entry name" value="PAS domain-containing sensor histidine kinase"/>
    <property type="match status" value="1"/>
</dbReference>
<dbReference type="SUPFAM" id="SSF47384">
    <property type="entry name" value="Homodimeric domain of signal transducing histidine kinase"/>
    <property type="match status" value="2"/>
</dbReference>
<sequence>MITTQSNSIVSSTIVILSIPILVGIFTPEVFQTLFNGSGFIPHGHCYLWKPGLVWMHVSSDVLIALAYFSISVTLVYFVHKSRREIPFHWMFLAFGAFIIACGMTHLMEVWTLWHPMYWLAGVIKVITAFVSVVTALALPPLVPEALALIESAHLSEQRHQNLKSANQKLETLYDQLKELDHLKTQFFANMSHELRTPLALILGPAEQLLASPELPQQHHKDIQIIERNARLLLKQVNDLLDVSKLAEGQMELHYSSVDIAHLVQVMAANFDGFAQEQNIDFTVDTPECVLAEIDVEKMERILLNLLSNAFKFTPKGGKVYCGLSVSEKTDSPWGIIQVQDSGIGIAPELREEIFERFRQVDTGLARQFGGTGLGLAIVKEFVELQGGFVTVKDAPEDGALFWVEFPLRMISETEVESLTTTNINQNSPIWSEKKIQPWLDELRTLIPNESLSQKISQPEKPLVLVVEDNPTMSQFVCTTLALDYNTATANNGETGLQQALALHPDLIISDIMMPGMSGDELVHQIRTYPELNMIPIVMLTAKVDDESRVQLLREGAQDYLMKPFSVEELRARVSNWIIIKRTRELLQQELATQSVDLETLAQELALRKRELQIALKGLQQQTEELTQANQLKNEFLAIVSHELRTPLNVILGWLYLLRTRSLTPERSQAALETMERNAKALTKLIENLLDISNLLQGKTKINLMSVKLQAVIESVLKNFESVAITKGINLQVQVDESVSNVIGDPERLQQIVEHLLDNAIKFTPQGGQVKISLTTNSTQAFIQVQDTGQGIPEESLPSIFESFRQADSSITRQHGGLGLGLAIVKQLVKLQHGSVQAESAGEGKGSTFTVTLPLRKSSYFAALNSNN</sequence>
<evidence type="ECO:0000256" key="11">
    <source>
        <dbReference type="ARBA" id="ARBA00023136"/>
    </source>
</evidence>
<evidence type="ECO:0000256" key="4">
    <source>
        <dbReference type="ARBA" id="ARBA00022475"/>
    </source>
</evidence>
<proteinExistence type="predicted"/>
<dbReference type="CDD" id="cd00082">
    <property type="entry name" value="HisKA"/>
    <property type="match status" value="2"/>
</dbReference>
<dbReference type="PROSITE" id="PS50110">
    <property type="entry name" value="RESPONSE_REGULATORY"/>
    <property type="match status" value="1"/>
</dbReference>
<keyword evidence="6 17" id="KW-0808">Transferase</keyword>
<dbReference type="InterPro" id="IPR005467">
    <property type="entry name" value="His_kinase_dom"/>
</dbReference>
<dbReference type="GO" id="GO:0005524">
    <property type="term" value="F:ATP binding"/>
    <property type="evidence" value="ECO:0007669"/>
    <property type="project" value="UniProtKB-KW"/>
</dbReference>
<dbReference type="CDD" id="cd16922">
    <property type="entry name" value="HATPase_EvgS-ArcB-TorS-like"/>
    <property type="match status" value="1"/>
</dbReference>
<evidence type="ECO:0000256" key="12">
    <source>
        <dbReference type="PROSITE-ProRule" id="PRU00169"/>
    </source>
</evidence>
<dbReference type="Pfam" id="PF00512">
    <property type="entry name" value="HisKA"/>
    <property type="match status" value="2"/>
</dbReference>
<keyword evidence="4" id="KW-1003">Cell membrane</keyword>
<reference evidence="18" key="1">
    <citation type="submission" date="2015-10" db="EMBL/GenBank/DDBJ databases">
        <authorList>
            <person name="Regsiter A."/>
            <person name="william w."/>
        </authorList>
    </citation>
    <scope>NUCLEOTIDE SEQUENCE [LARGE SCALE GENOMIC DNA]</scope>
</reference>
<evidence type="ECO:0000256" key="14">
    <source>
        <dbReference type="SAM" id="Phobius"/>
    </source>
</evidence>
<dbReference type="InterPro" id="IPR011006">
    <property type="entry name" value="CheY-like_superfamily"/>
</dbReference>
<dbReference type="STRING" id="671072.PL9214500068"/>
<keyword evidence="7" id="KW-0547">Nucleotide-binding</keyword>